<dbReference type="RefSeq" id="WP_026830833.1">
    <property type="nucleotide sequence ID" value="NZ_JANJYY010000034.1"/>
</dbReference>
<dbReference type="Proteomes" id="UP001243286">
    <property type="component" value="Unassembled WGS sequence"/>
</dbReference>
<dbReference type="EMBL" id="JASBQV010000010">
    <property type="protein sequence ID" value="MDI3234916.1"/>
    <property type="molecule type" value="Genomic_DNA"/>
</dbReference>
<organism evidence="1 2">
    <name type="scientific">Exiguobacterium antarcticum</name>
    <dbReference type="NCBI Taxonomy" id="132920"/>
    <lineage>
        <taxon>Bacteria</taxon>
        <taxon>Bacillati</taxon>
        <taxon>Bacillota</taxon>
        <taxon>Bacilli</taxon>
        <taxon>Bacillales</taxon>
        <taxon>Bacillales Family XII. Incertae Sedis</taxon>
        <taxon>Exiguobacterium</taxon>
    </lineage>
</organism>
<gene>
    <name evidence="1" type="ORF">QK289_07855</name>
</gene>
<accession>A0ABT6R1V1</accession>
<evidence type="ECO:0000313" key="2">
    <source>
        <dbReference type="Proteomes" id="UP001243286"/>
    </source>
</evidence>
<comment type="caution">
    <text evidence="1">The sequence shown here is derived from an EMBL/GenBank/DDBJ whole genome shotgun (WGS) entry which is preliminary data.</text>
</comment>
<reference evidence="1 2" key="1">
    <citation type="submission" date="2023-04" db="EMBL/GenBank/DDBJ databases">
        <title>Antarctic isolates genomes.</title>
        <authorList>
            <person name="Dimov S.G."/>
        </authorList>
    </citation>
    <scope>NUCLEOTIDE SEQUENCE [LARGE SCALE GENOMIC DNA]</scope>
    <source>
        <strain evidence="1 2">AL19</strain>
    </source>
</reference>
<sequence>MAKKQKMRVMVEENETISACLDRIDAMGYRPTVRREEPIFGLDANGEPYPIRQQIVFDCKPKIESDKI</sequence>
<protein>
    <submittedName>
        <fullName evidence="1">NETI motif-containing protein</fullName>
    </submittedName>
</protein>
<name>A0ABT6R1V1_9BACL</name>
<dbReference type="Pfam" id="PF14044">
    <property type="entry name" value="NETI"/>
    <property type="match status" value="1"/>
</dbReference>
<keyword evidence="2" id="KW-1185">Reference proteome</keyword>
<evidence type="ECO:0000313" key="1">
    <source>
        <dbReference type="EMBL" id="MDI3234916.1"/>
    </source>
</evidence>
<dbReference type="InterPro" id="IPR025930">
    <property type="entry name" value="NETI"/>
</dbReference>
<proteinExistence type="predicted"/>